<keyword evidence="3" id="KW-1185">Reference proteome</keyword>
<reference evidence="2" key="1">
    <citation type="submission" date="2019-06" db="EMBL/GenBank/DDBJ databases">
        <authorList>
            <consortium name="Wellcome Sanger Institute Data Sharing"/>
        </authorList>
    </citation>
    <scope>NUCLEOTIDE SEQUENCE [LARGE SCALE GENOMIC DNA]</scope>
</reference>
<keyword evidence="1" id="KW-1133">Transmembrane helix</keyword>
<reference evidence="2" key="2">
    <citation type="submission" date="2025-08" db="UniProtKB">
        <authorList>
            <consortium name="Ensembl"/>
        </authorList>
    </citation>
    <scope>IDENTIFICATION</scope>
</reference>
<evidence type="ECO:0000313" key="3">
    <source>
        <dbReference type="Proteomes" id="UP000472267"/>
    </source>
</evidence>
<evidence type="ECO:0000313" key="2">
    <source>
        <dbReference type="Ensembl" id="ENSSFAP00005020048.1"/>
    </source>
</evidence>
<keyword evidence="1" id="KW-0812">Transmembrane</keyword>
<keyword evidence="1" id="KW-0472">Membrane</keyword>
<gene>
    <name evidence="2" type="primary">LOC115400587</name>
</gene>
<proteinExistence type="predicted"/>
<name>A0A672GMM1_SALFA</name>
<organism evidence="2 3">
    <name type="scientific">Salarias fasciatus</name>
    <name type="common">Jewelled blenny</name>
    <name type="synonym">Blennius fasciatus</name>
    <dbReference type="NCBI Taxonomy" id="181472"/>
    <lineage>
        <taxon>Eukaryota</taxon>
        <taxon>Metazoa</taxon>
        <taxon>Chordata</taxon>
        <taxon>Craniata</taxon>
        <taxon>Vertebrata</taxon>
        <taxon>Euteleostomi</taxon>
        <taxon>Actinopterygii</taxon>
        <taxon>Neopterygii</taxon>
        <taxon>Teleostei</taxon>
        <taxon>Neoteleostei</taxon>
        <taxon>Acanthomorphata</taxon>
        <taxon>Ovalentaria</taxon>
        <taxon>Blenniimorphae</taxon>
        <taxon>Blenniiformes</taxon>
        <taxon>Blennioidei</taxon>
        <taxon>Blenniidae</taxon>
        <taxon>Salariinae</taxon>
        <taxon>Salarias</taxon>
    </lineage>
</organism>
<feature type="transmembrane region" description="Helical" evidence="1">
    <location>
        <begin position="12"/>
        <end position="35"/>
    </location>
</feature>
<sequence length="57" mass="6272">IEIFPLPLVVRVSFSACVLGTVCLPLLGLIICVFISSVFHFEDATGTHCQWFTMGEN</sequence>
<evidence type="ECO:0000256" key="1">
    <source>
        <dbReference type="SAM" id="Phobius"/>
    </source>
</evidence>
<protein>
    <submittedName>
        <fullName evidence="2">Post-GPI attachment to proteins 2</fullName>
    </submittedName>
</protein>
<dbReference type="AlphaFoldDB" id="A0A672GMM1"/>
<reference evidence="2" key="3">
    <citation type="submission" date="2025-09" db="UniProtKB">
        <authorList>
            <consortium name="Ensembl"/>
        </authorList>
    </citation>
    <scope>IDENTIFICATION</scope>
</reference>
<dbReference type="Proteomes" id="UP000472267">
    <property type="component" value="Chromosome 14"/>
</dbReference>
<accession>A0A672GMM1</accession>
<dbReference type="Ensembl" id="ENSSFAT00005020839.1">
    <property type="protein sequence ID" value="ENSSFAP00005020048.1"/>
    <property type="gene ID" value="ENSSFAG00005010457.1"/>
</dbReference>